<dbReference type="AlphaFoldDB" id="A0A936ZI28"/>
<dbReference type="GO" id="GO:0008234">
    <property type="term" value="F:cysteine-type peptidase activity"/>
    <property type="evidence" value="ECO:0007669"/>
    <property type="project" value="UniProtKB-KW"/>
</dbReference>
<gene>
    <name evidence="6" type="ORF">JKG68_27110</name>
</gene>
<evidence type="ECO:0000313" key="7">
    <source>
        <dbReference type="Proteomes" id="UP000605848"/>
    </source>
</evidence>
<dbReference type="PANTHER" id="PTHR47359:SF3">
    <property type="entry name" value="NLP_P60 DOMAIN-CONTAINING PROTEIN-RELATED"/>
    <property type="match status" value="1"/>
</dbReference>
<dbReference type="Pfam" id="PF18348">
    <property type="entry name" value="SH3_16"/>
    <property type="match status" value="1"/>
</dbReference>
<dbReference type="RefSeq" id="WP_202064986.1">
    <property type="nucleotide sequence ID" value="NZ_JAEQMY010000093.1"/>
</dbReference>
<keyword evidence="4" id="KW-0788">Thiol protease</keyword>
<evidence type="ECO:0000256" key="3">
    <source>
        <dbReference type="ARBA" id="ARBA00022801"/>
    </source>
</evidence>
<evidence type="ECO:0000256" key="1">
    <source>
        <dbReference type="ARBA" id="ARBA00007074"/>
    </source>
</evidence>
<dbReference type="Gene3D" id="3.90.1720.10">
    <property type="entry name" value="endopeptidase domain like (from Nostoc punctiforme)"/>
    <property type="match status" value="1"/>
</dbReference>
<sequence>MNFDRRNTPFRPDLADTRLKGQVEADRFSTGNLRRVTAPSTTVHRHPSSDAGFDTEALMGELVTVYEERDGWAWGQLKSDGYVGYLRAASLDDPGTEPTHKVGVTRTFLYTNPSFKLPNAGFLSLGARVAVTEILGDYARLATGGYVFAAHLVTLDTNRTDFVAVAESLLGAPFLWGGKTTLGLDCSGLVQTALRATGIESPRDSDMQEKELGTFLELKPDLSGLKRGDLVFWKGHVGIMADATRLLHATAYSMTVMTEPLAVAEERIRTNGYGPITSTKRLR</sequence>
<dbReference type="SUPFAM" id="SSF54001">
    <property type="entry name" value="Cysteine proteinases"/>
    <property type="match status" value="1"/>
</dbReference>
<dbReference type="EMBL" id="JAEQMY010000093">
    <property type="protein sequence ID" value="MBL0407592.1"/>
    <property type="molecule type" value="Genomic_DNA"/>
</dbReference>
<dbReference type="InterPro" id="IPR000064">
    <property type="entry name" value="NLP_P60_dom"/>
</dbReference>
<name>A0A936ZI28_9HYPH</name>
<dbReference type="InterPro" id="IPR038765">
    <property type="entry name" value="Papain-like_cys_pep_sf"/>
</dbReference>
<dbReference type="PROSITE" id="PS51935">
    <property type="entry name" value="NLPC_P60"/>
    <property type="match status" value="1"/>
</dbReference>
<keyword evidence="7" id="KW-1185">Reference proteome</keyword>
<dbReference type="Proteomes" id="UP000605848">
    <property type="component" value="Unassembled WGS sequence"/>
</dbReference>
<organism evidence="6 7">
    <name type="scientific">Microvirga aerilata</name>
    <dbReference type="NCBI Taxonomy" id="670292"/>
    <lineage>
        <taxon>Bacteria</taxon>
        <taxon>Pseudomonadati</taxon>
        <taxon>Pseudomonadota</taxon>
        <taxon>Alphaproteobacteria</taxon>
        <taxon>Hyphomicrobiales</taxon>
        <taxon>Methylobacteriaceae</taxon>
        <taxon>Microvirga</taxon>
    </lineage>
</organism>
<dbReference type="InterPro" id="IPR041382">
    <property type="entry name" value="SH3_16"/>
</dbReference>
<dbReference type="InterPro" id="IPR051794">
    <property type="entry name" value="PG_Endopeptidase_C40"/>
</dbReference>
<keyword evidence="3" id="KW-0378">Hydrolase</keyword>
<keyword evidence="2" id="KW-0645">Protease</keyword>
<evidence type="ECO:0000256" key="2">
    <source>
        <dbReference type="ARBA" id="ARBA00022670"/>
    </source>
</evidence>
<dbReference type="GO" id="GO:0006508">
    <property type="term" value="P:proteolysis"/>
    <property type="evidence" value="ECO:0007669"/>
    <property type="project" value="UniProtKB-KW"/>
</dbReference>
<dbReference type="Pfam" id="PF00877">
    <property type="entry name" value="NLPC_P60"/>
    <property type="match status" value="1"/>
</dbReference>
<evidence type="ECO:0000256" key="4">
    <source>
        <dbReference type="ARBA" id="ARBA00022807"/>
    </source>
</evidence>
<feature type="domain" description="NlpC/P60" evidence="5">
    <location>
        <begin position="156"/>
        <end position="283"/>
    </location>
</feature>
<dbReference type="PANTHER" id="PTHR47359">
    <property type="entry name" value="PEPTIDOGLYCAN DL-ENDOPEPTIDASE CWLO"/>
    <property type="match status" value="1"/>
</dbReference>
<comment type="similarity">
    <text evidence="1">Belongs to the peptidase C40 family.</text>
</comment>
<reference evidence="6" key="1">
    <citation type="submission" date="2021-01" db="EMBL/GenBank/DDBJ databases">
        <title>Microvirga sp.</title>
        <authorList>
            <person name="Kim M.K."/>
        </authorList>
    </citation>
    <scope>NUCLEOTIDE SEQUENCE</scope>
    <source>
        <strain evidence="6">5420S-16</strain>
    </source>
</reference>
<dbReference type="Gene3D" id="2.30.30.40">
    <property type="entry name" value="SH3 Domains"/>
    <property type="match status" value="1"/>
</dbReference>
<evidence type="ECO:0000259" key="5">
    <source>
        <dbReference type="PROSITE" id="PS51935"/>
    </source>
</evidence>
<accession>A0A936ZI28</accession>
<proteinExistence type="inferred from homology"/>
<protein>
    <submittedName>
        <fullName evidence="6">C40 family peptidase</fullName>
    </submittedName>
</protein>
<evidence type="ECO:0000313" key="6">
    <source>
        <dbReference type="EMBL" id="MBL0407592.1"/>
    </source>
</evidence>
<comment type="caution">
    <text evidence="6">The sequence shown here is derived from an EMBL/GenBank/DDBJ whole genome shotgun (WGS) entry which is preliminary data.</text>
</comment>